<dbReference type="InterPro" id="IPR050793">
    <property type="entry name" value="CMP-NeuNAc_synthase"/>
</dbReference>
<dbReference type="GO" id="GO:0016779">
    <property type="term" value="F:nucleotidyltransferase activity"/>
    <property type="evidence" value="ECO:0007669"/>
    <property type="project" value="UniProtKB-KW"/>
</dbReference>
<sequence>MSNKKTKKILAIIPARGGSKGVPRKNIRYLADKPLIAWTIEEAKKSKYIDRLILSSEDQEIISVASRYDCEVPFIRPQTLAEDNTPGINPVIHALNELPGYDVVVLLQPTSPLRTVEDIDGCIETLLNSSAPSCVTVTEADKSPYWMYRIEDEEVMIPLFRNAASLRQELPNVYSLNGAVYAADTNWIVEFSQFIKEKTVPYIMPKERSYDIDTEQDFMITDYLLRERGKLND</sequence>
<dbReference type="EMBL" id="JBHUML010000002">
    <property type="protein sequence ID" value="MFD2705613.1"/>
    <property type="molecule type" value="Genomic_DNA"/>
</dbReference>
<dbReference type="RefSeq" id="WP_380712863.1">
    <property type="nucleotide sequence ID" value="NZ_JBHUML010000002.1"/>
</dbReference>
<gene>
    <name evidence="1" type="ORF">ACFSUB_09040</name>
</gene>
<keyword evidence="2" id="KW-1185">Reference proteome</keyword>
<reference evidence="2" key="1">
    <citation type="journal article" date="2019" name="Int. J. Syst. Evol. Microbiol.">
        <title>The Global Catalogue of Microorganisms (GCM) 10K type strain sequencing project: providing services to taxonomists for standard genome sequencing and annotation.</title>
        <authorList>
            <consortium name="The Broad Institute Genomics Platform"/>
            <consortium name="The Broad Institute Genome Sequencing Center for Infectious Disease"/>
            <person name="Wu L."/>
            <person name="Ma J."/>
        </authorList>
    </citation>
    <scope>NUCLEOTIDE SEQUENCE [LARGE SCALE GENOMIC DNA]</scope>
    <source>
        <strain evidence="2">KCTC 33792</strain>
    </source>
</reference>
<dbReference type="InterPro" id="IPR029044">
    <property type="entry name" value="Nucleotide-diphossugar_trans"/>
</dbReference>
<evidence type="ECO:0000313" key="1">
    <source>
        <dbReference type="EMBL" id="MFD2705613.1"/>
    </source>
</evidence>
<protein>
    <submittedName>
        <fullName evidence="1">Cytidylyltransferase domain-containing protein</fullName>
    </submittedName>
</protein>
<name>A0ABW5T255_9BACI</name>
<dbReference type="CDD" id="cd02513">
    <property type="entry name" value="CMP-NeuAc_Synthase"/>
    <property type="match status" value="1"/>
</dbReference>
<organism evidence="1 2">
    <name type="scientific">Salibacterium lacus</name>
    <dbReference type="NCBI Taxonomy" id="1898109"/>
    <lineage>
        <taxon>Bacteria</taxon>
        <taxon>Bacillati</taxon>
        <taxon>Bacillota</taxon>
        <taxon>Bacilli</taxon>
        <taxon>Bacillales</taxon>
        <taxon>Bacillaceae</taxon>
    </lineage>
</organism>
<proteinExistence type="predicted"/>
<keyword evidence="1" id="KW-0808">Transferase</keyword>
<keyword evidence="1" id="KW-0548">Nucleotidyltransferase</keyword>
<dbReference type="InterPro" id="IPR003329">
    <property type="entry name" value="Cytidylyl_trans"/>
</dbReference>
<dbReference type="PANTHER" id="PTHR21485">
    <property type="entry name" value="HAD SUPERFAMILY MEMBERS CMAS AND KDSC"/>
    <property type="match status" value="1"/>
</dbReference>
<dbReference type="Pfam" id="PF02348">
    <property type="entry name" value="CTP_transf_3"/>
    <property type="match status" value="1"/>
</dbReference>
<dbReference type="Gene3D" id="3.90.550.10">
    <property type="entry name" value="Spore Coat Polysaccharide Biosynthesis Protein SpsA, Chain A"/>
    <property type="match status" value="1"/>
</dbReference>
<dbReference type="Proteomes" id="UP001597520">
    <property type="component" value="Unassembled WGS sequence"/>
</dbReference>
<comment type="caution">
    <text evidence="1">The sequence shown here is derived from an EMBL/GenBank/DDBJ whole genome shotgun (WGS) entry which is preliminary data.</text>
</comment>
<accession>A0ABW5T255</accession>
<dbReference type="PANTHER" id="PTHR21485:SF6">
    <property type="entry name" value="N-ACYLNEURAMINATE CYTIDYLYLTRANSFERASE-RELATED"/>
    <property type="match status" value="1"/>
</dbReference>
<dbReference type="SUPFAM" id="SSF53448">
    <property type="entry name" value="Nucleotide-diphospho-sugar transferases"/>
    <property type="match status" value="1"/>
</dbReference>
<evidence type="ECO:0000313" key="2">
    <source>
        <dbReference type="Proteomes" id="UP001597520"/>
    </source>
</evidence>